<dbReference type="InterPro" id="IPR012910">
    <property type="entry name" value="Plug_dom"/>
</dbReference>
<dbReference type="KEGG" id="vbh:CMV30_06405"/>
<protein>
    <recommendedName>
        <fullName evidence="12">TonB-dependent receptor</fullName>
    </recommendedName>
</protein>
<feature type="region of interest" description="Disordered" evidence="7">
    <location>
        <begin position="804"/>
        <end position="843"/>
    </location>
</feature>
<dbReference type="PANTHER" id="PTHR30069">
    <property type="entry name" value="TONB-DEPENDENT OUTER MEMBRANE RECEPTOR"/>
    <property type="match status" value="1"/>
</dbReference>
<dbReference type="SUPFAM" id="SSF56935">
    <property type="entry name" value="Porins"/>
    <property type="match status" value="1"/>
</dbReference>
<feature type="domain" description="TonB-dependent transporter Oar-like beta-barrel" evidence="9">
    <location>
        <begin position="318"/>
        <end position="979"/>
    </location>
</feature>
<gene>
    <name evidence="10" type="ORF">CMV30_06405</name>
</gene>
<keyword evidence="3" id="KW-1134">Transmembrane beta strand</keyword>
<dbReference type="OrthoDB" id="9764669at2"/>
<proteinExistence type="predicted"/>
<evidence type="ECO:0000313" key="11">
    <source>
        <dbReference type="Proteomes" id="UP000217265"/>
    </source>
</evidence>
<keyword evidence="2" id="KW-0813">Transport</keyword>
<dbReference type="InterPro" id="IPR057601">
    <property type="entry name" value="Oar-like_b-barrel"/>
</dbReference>
<evidence type="ECO:0000259" key="8">
    <source>
        <dbReference type="Pfam" id="PF07715"/>
    </source>
</evidence>
<evidence type="ECO:0000256" key="1">
    <source>
        <dbReference type="ARBA" id="ARBA00004571"/>
    </source>
</evidence>
<dbReference type="EMBL" id="CP023344">
    <property type="protein sequence ID" value="ATC63611.1"/>
    <property type="molecule type" value="Genomic_DNA"/>
</dbReference>
<keyword evidence="11" id="KW-1185">Reference proteome</keyword>
<evidence type="ECO:0000256" key="6">
    <source>
        <dbReference type="ARBA" id="ARBA00023237"/>
    </source>
</evidence>
<dbReference type="AlphaFoldDB" id="A0A290QGY1"/>
<dbReference type="PANTHER" id="PTHR30069:SF46">
    <property type="entry name" value="OAR PROTEIN"/>
    <property type="match status" value="1"/>
</dbReference>
<feature type="domain" description="TonB-dependent transporter Oar-like beta-barrel" evidence="9">
    <location>
        <begin position="250"/>
        <end position="315"/>
    </location>
</feature>
<feature type="compositionally biased region" description="Polar residues" evidence="7">
    <location>
        <begin position="657"/>
        <end position="666"/>
    </location>
</feature>
<dbReference type="InterPro" id="IPR039426">
    <property type="entry name" value="TonB-dep_rcpt-like"/>
</dbReference>
<dbReference type="GO" id="GO:0015344">
    <property type="term" value="F:siderophore uptake transmembrane transporter activity"/>
    <property type="evidence" value="ECO:0007669"/>
    <property type="project" value="TreeGrafter"/>
</dbReference>
<accession>A0A290QGY1</accession>
<evidence type="ECO:0008006" key="12">
    <source>
        <dbReference type="Google" id="ProtNLM"/>
    </source>
</evidence>
<organism evidence="10 11">
    <name type="scientific">Nibricoccus aquaticus</name>
    <dbReference type="NCBI Taxonomy" id="2576891"/>
    <lineage>
        <taxon>Bacteria</taxon>
        <taxon>Pseudomonadati</taxon>
        <taxon>Verrucomicrobiota</taxon>
        <taxon>Opitutia</taxon>
        <taxon>Opitutales</taxon>
        <taxon>Opitutaceae</taxon>
        <taxon>Nibricoccus</taxon>
    </lineage>
</organism>
<name>A0A290QGY1_9BACT</name>
<dbReference type="InterPro" id="IPR036942">
    <property type="entry name" value="Beta-barrel_TonB_sf"/>
</dbReference>
<evidence type="ECO:0000256" key="4">
    <source>
        <dbReference type="ARBA" id="ARBA00022692"/>
    </source>
</evidence>
<keyword evidence="6" id="KW-0998">Cell outer membrane</keyword>
<dbReference type="Gene3D" id="2.60.40.1120">
    <property type="entry name" value="Carboxypeptidase-like, regulatory domain"/>
    <property type="match status" value="1"/>
</dbReference>
<reference evidence="10 11" key="1">
    <citation type="submission" date="2017-09" db="EMBL/GenBank/DDBJ databases">
        <title>Complete genome sequence of Verrucomicrobial strain HZ-65, isolated from freshwater.</title>
        <authorList>
            <person name="Choi A."/>
        </authorList>
    </citation>
    <scope>NUCLEOTIDE SEQUENCE [LARGE SCALE GENOMIC DNA]</scope>
    <source>
        <strain evidence="10 11">HZ-65</strain>
    </source>
</reference>
<dbReference type="Proteomes" id="UP000217265">
    <property type="component" value="Chromosome"/>
</dbReference>
<feature type="region of interest" description="Disordered" evidence="7">
    <location>
        <begin position="657"/>
        <end position="683"/>
    </location>
</feature>
<feature type="domain" description="TonB-dependent receptor plug" evidence="8">
    <location>
        <begin position="141"/>
        <end position="240"/>
    </location>
</feature>
<dbReference type="Gene3D" id="2.40.170.20">
    <property type="entry name" value="TonB-dependent receptor, beta-barrel domain"/>
    <property type="match status" value="1"/>
</dbReference>
<dbReference type="GO" id="GO:0044718">
    <property type="term" value="P:siderophore transmembrane transport"/>
    <property type="evidence" value="ECO:0007669"/>
    <property type="project" value="TreeGrafter"/>
</dbReference>
<feature type="compositionally biased region" description="Polar residues" evidence="7">
    <location>
        <begin position="811"/>
        <end position="827"/>
    </location>
</feature>
<dbReference type="Pfam" id="PF07715">
    <property type="entry name" value="Plug"/>
    <property type="match status" value="1"/>
</dbReference>
<evidence type="ECO:0000313" key="10">
    <source>
        <dbReference type="EMBL" id="ATC63611.1"/>
    </source>
</evidence>
<keyword evidence="5" id="KW-0472">Membrane</keyword>
<dbReference type="SUPFAM" id="SSF49464">
    <property type="entry name" value="Carboxypeptidase regulatory domain-like"/>
    <property type="match status" value="1"/>
</dbReference>
<dbReference type="Gene3D" id="2.170.130.10">
    <property type="entry name" value="TonB-dependent receptor, plug domain"/>
    <property type="match status" value="1"/>
</dbReference>
<dbReference type="Pfam" id="PF25183">
    <property type="entry name" value="OMP_b-brl_4"/>
    <property type="match status" value="2"/>
</dbReference>
<dbReference type="Pfam" id="PF13620">
    <property type="entry name" value="CarboxypepD_reg"/>
    <property type="match status" value="1"/>
</dbReference>
<feature type="region of interest" description="Disordered" evidence="7">
    <location>
        <begin position="53"/>
        <end position="74"/>
    </location>
</feature>
<evidence type="ECO:0000256" key="5">
    <source>
        <dbReference type="ARBA" id="ARBA00023136"/>
    </source>
</evidence>
<evidence type="ECO:0000256" key="7">
    <source>
        <dbReference type="SAM" id="MobiDB-lite"/>
    </source>
</evidence>
<keyword evidence="4" id="KW-0812">Transmembrane</keyword>
<evidence type="ECO:0000256" key="2">
    <source>
        <dbReference type="ARBA" id="ARBA00022448"/>
    </source>
</evidence>
<evidence type="ECO:0000259" key="9">
    <source>
        <dbReference type="Pfam" id="PF25183"/>
    </source>
</evidence>
<comment type="subcellular location">
    <subcellularLocation>
        <location evidence="1">Cell outer membrane</location>
        <topology evidence="1">Multi-pass membrane protein</topology>
    </subcellularLocation>
</comment>
<evidence type="ECO:0000256" key="3">
    <source>
        <dbReference type="ARBA" id="ARBA00022452"/>
    </source>
</evidence>
<feature type="compositionally biased region" description="Polar residues" evidence="7">
    <location>
        <begin position="53"/>
        <end position="68"/>
    </location>
</feature>
<dbReference type="InterPro" id="IPR008969">
    <property type="entry name" value="CarboxyPept-like_regulatory"/>
</dbReference>
<sequence>MSLREVAQIGMAALALCCVCTSARSQNETSSALSGEVLNVAGEPIAGASVSLSHAPTGAQQHASTNRSGRYAFSGLPPGGPYTLTTSNFGYETRTVPTLHLDLGENFSPALTLHLTRRATTDDHVHELDKLVVTATRTALSPGPSTALSRDEIDDQPSIDRSLNEYARNDPNVTLIDSERGELTAAGQHTRFNSTQIDGVRLNDMYGLTPNGMPSQGNPFSMETVEAISIDVSPYDASRGGFTGASINAVTRSGTNQFHGSLYYSYRNQNFRAHHPVTGERDPFTDQTSGITFGGPLLPNRLFFFAGYEYSERTEPAPSAGFDPAPASLAQIVSLAQNYGYDPGSLVNPGAQRKQDRKYLTRLDWQIAPGHRLSTRYSRTRGQNPNFADYSTSGRVSLSGHWYLSEQSLDAYSVQLFSRWQDDFSSEVKFARHRYTSARTTGQRFPQVRVNGVPSADGTDTGSVIIGTEETSQLNDLAVENTQSSALGTWLYGNHRITVGVEAERSDFENTFLQNAFGNYSFSSIANFASGTPSSYTYQYVLPGRTPTAAWGYTTNSLFLQDRWKPSARFDLSLGLRIDRLSTNQKPEYNPLFEQTFRRRNDHTFDGATTLAPRIGFTWKLDDSARLTLRGGTGIFQGRAPGVWLSNPYTNDGTSSLLNTSITSGFSPDPDNQPKGNPAGRRQRVDLLDDDFKMPTVARANLALDHRLPWLGFTATLEAVHTETLQGLTYQNLNLRRTGTGPDGRAIYGNRTASFALSSNSQYQHVAYSDVYLLTNTSHGSATQLTARLRRPLRRHWAFNASYTRGRARETSPTTSSTAGSNFSTRASLDPNDEEPGTASTQVRDRFLASGTLRFAAIRGFDTKLTLAYEGRTGRPYSFIFSNDTNGDSADYSNDLLYVPSGRYDPRVRWTDPAQADAFFAYLNTRPELARFAGQVVPRNSERSPFIHQFDLKFTQEISLWRDLRAEFFADIINLGNLLNPDWGRIEQIPFPHTQPIASAGYDPAANQYVYRFTTVRGPVLQPGPSRWQIQTGVRLKF</sequence>
<dbReference type="GO" id="GO:0009279">
    <property type="term" value="C:cell outer membrane"/>
    <property type="evidence" value="ECO:0007669"/>
    <property type="project" value="UniProtKB-SubCell"/>
</dbReference>
<dbReference type="InterPro" id="IPR037066">
    <property type="entry name" value="Plug_dom_sf"/>
</dbReference>